<dbReference type="EMBL" id="JANAKD010000328">
    <property type="protein sequence ID" value="KAJ3494955.1"/>
    <property type="molecule type" value="Genomic_DNA"/>
</dbReference>
<reference evidence="1" key="1">
    <citation type="submission" date="2022-07" db="EMBL/GenBank/DDBJ databases">
        <title>Genome Sequence of Lecanicillium saksenae.</title>
        <authorList>
            <person name="Buettner E."/>
        </authorList>
    </citation>
    <scope>NUCLEOTIDE SEQUENCE</scope>
    <source>
        <strain evidence="1">VT-O1</strain>
    </source>
</reference>
<protein>
    <submittedName>
        <fullName evidence="1">Uncharacterized protein</fullName>
    </submittedName>
</protein>
<comment type="caution">
    <text evidence="1">The sequence shown here is derived from an EMBL/GenBank/DDBJ whole genome shotgun (WGS) entry which is preliminary data.</text>
</comment>
<evidence type="ECO:0000313" key="2">
    <source>
        <dbReference type="Proteomes" id="UP001148737"/>
    </source>
</evidence>
<proteinExistence type="predicted"/>
<name>A0ACC1QYZ6_9HYPO</name>
<organism evidence="1 2">
    <name type="scientific">Lecanicillium saksenae</name>
    <dbReference type="NCBI Taxonomy" id="468837"/>
    <lineage>
        <taxon>Eukaryota</taxon>
        <taxon>Fungi</taxon>
        <taxon>Dikarya</taxon>
        <taxon>Ascomycota</taxon>
        <taxon>Pezizomycotina</taxon>
        <taxon>Sordariomycetes</taxon>
        <taxon>Hypocreomycetidae</taxon>
        <taxon>Hypocreales</taxon>
        <taxon>Cordycipitaceae</taxon>
        <taxon>Lecanicillium</taxon>
    </lineage>
</organism>
<evidence type="ECO:0000313" key="1">
    <source>
        <dbReference type="EMBL" id="KAJ3494955.1"/>
    </source>
</evidence>
<accession>A0ACC1QYZ6</accession>
<keyword evidence="2" id="KW-1185">Reference proteome</keyword>
<dbReference type="Proteomes" id="UP001148737">
    <property type="component" value="Unassembled WGS sequence"/>
</dbReference>
<gene>
    <name evidence="1" type="ORF">NLG97_g3740</name>
</gene>
<sequence length="1419" mass="155098">MAITQVRPAEVPRTKLPYFDLFTHTESDAKQVAQQYHSSTIKASPIAKSDDSILKAFTAFVAGVTDLEEVAFIANYADTDGAAPQRLLATAAIPGSGKPRVFTSDHIEFATFSAEDLNESDLDFEIEISSLAPVAQEASRVSGPDTTAHTSAAPPLTLTTLQAFHLTVQPIEDGSVADLTLSINAKHGHSVLVTYMLELVAKYLADPTTQAPQTKMSNLNYPLTQWKAPVLKTDLHIEQNYPALMHGAFERRVLEFPDRIAVEAVADDSFTVRKWTYLQLNADAEGLAEELLLMERTINWTPAYKNQRAIPLFLPAGPEFYITVTAMLKSSLAVCSLPMDAPPQRLLDIVEDTKSSIVIGVGSTPFPDVNLDDGSEASEALKKLTWVDVTDFTNWRSGFDVDLQTPVVQHPPTEEDLAYILYTSGSTGKPKGVLISHSMATCGVHGHAEAFEPLPAGPELRWLQFAMPTFDLSLMELYVTLGYGGTVCSAERSLMLSDMEKAVNFFKATSLFTVASMATLLRPKALPTLTTIISGGEALTKYAIDNFAYDAPREPNTEPKRVINIYGPTEATMCATAQNAALGTRGSIAGTIFSCASVVLVDANSSDELIEVPMGLTGEIVFGGPMVGYGYMNRPEETAKAFTSGLGLGPVYRTGDKGRIVFSADGEPKLEILGRLNMEQVKLNTRRVELGEIESTIAKVEAVRECATVVLNGSFLAAYVAVRENYGEISNEDLIKQCRDVADEGLPGWMRPVEYIVVPEVPRTSSGKVDRKTLQKVAVEDFGSSITQKQAINDSLTYEGSVDLKDNESVSNMLKHVLIAILGDGATEVADSALALTTFGLDSLRSMKLLQELRRQGVEGLAIKDVLVGQNFADVVKSILEVHLAQLKEAEEAAAANNDELIEIEDEEEILFLPVGAKLKHFEHTCRANCVEALNIPSEDIVDVLPATGLQTRVLSSIEESAEILKVSKPWVEHYPYLVPEHIDSDRLEAAVIKALEGRDAFRTVWVQVEHPLAPYAQCVLSPTSPHAKLPVLRMEVPTYDERPGSLWHRTVDNVQKSAEEIFGLHSLGSVTSFVRSADKKHCVVVFSVFHAIYDGMSLQALRRDIAEAYHGLPISSTGKPGVRVPVEEHLKSDWLATSMFWAQRMGGVTSFKAGDRLLNTDGEQFTSVNTNVGIASEALECTFSTGELIAKAKSENLHTPMAVIQAAWSMTLAQTLVGDETAAKYEVQFGSVFHGRHTADSLDAFALMLDGLPTRILFENGKGLTHREICSQMFKQYTDTLGFTEMPCPSIQFARSTRRFDSSVILQTFPAPDNSVDMDGLPAFNRANDKVTPWKETSSDTPILIEMWPGVDKTADKLSIRCSYSQVWPGYEFMTPEWIQGLLVTFNKALTQILTNPDGVFDVVQSVNGSQDAMDCSP</sequence>